<gene>
    <name evidence="2" type="ORF">SAMN04489834_3178</name>
</gene>
<evidence type="ECO:0000313" key="3">
    <source>
        <dbReference type="Proteomes" id="UP000181956"/>
    </source>
</evidence>
<dbReference type="STRING" id="412690.SAMN04489834_3178"/>
<protein>
    <submittedName>
        <fullName evidence="2">4-amino-4-deoxychorismate lyase</fullName>
    </submittedName>
</protein>
<dbReference type="NCBIfam" id="NF005886">
    <property type="entry name" value="PRK07849.1-1"/>
    <property type="match status" value="1"/>
</dbReference>
<dbReference type="GO" id="GO:0005829">
    <property type="term" value="C:cytosol"/>
    <property type="evidence" value="ECO:0007669"/>
    <property type="project" value="TreeGrafter"/>
</dbReference>
<dbReference type="InterPro" id="IPR043131">
    <property type="entry name" value="BCAT-like_N"/>
</dbReference>
<dbReference type="Proteomes" id="UP000181956">
    <property type="component" value="Chromosome I"/>
</dbReference>
<dbReference type="Gene3D" id="3.30.470.10">
    <property type="match status" value="1"/>
</dbReference>
<dbReference type="RefSeq" id="WP_083364899.1">
    <property type="nucleotide sequence ID" value="NZ_LT629742.1"/>
</dbReference>
<evidence type="ECO:0000313" key="2">
    <source>
        <dbReference type="EMBL" id="SDT23997.1"/>
    </source>
</evidence>
<keyword evidence="3" id="KW-1185">Reference proteome</keyword>
<dbReference type="OrthoDB" id="3199344at2"/>
<dbReference type="InterPro" id="IPR036038">
    <property type="entry name" value="Aminotransferase-like"/>
</dbReference>
<dbReference type="AlphaFoldDB" id="A0A1H1YRF9"/>
<comment type="similarity">
    <text evidence="1">Belongs to the class-IV pyridoxal-phosphate-dependent aminotransferase family.</text>
</comment>
<reference evidence="3" key="1">
    <citation type="submission" date="2016-10" db="EMBL/GenBank/DDBJ databases">
        <authorList>
            <person name="Varghese N."/>
            <person name="Submissions S."/>
        </authorList>
    </citation>
    <scope>NUCLEOTIDE SEQUENCE [LARGE SCALE GENOMIC DNA]</scope>
    <source>
        <strain evidence="3">DSM 21772</strain>
    </source>
</reference>
<dbReference type="InterPro" id="IPR043132">
    <property type="entry name" value="BCAT-like_C"/>
</dbReference>
<dbReference type="InterPro" id="IPR050571">
    <property type="entry name" value="Class-IV_PLP-Dep_Aminotrnsfr"/>
</dbReference>
<dbReference type="CDD" id="cd00449">
    <property type="entry name" value="PLPDE_IV"/>
    <property type="match status" value="1"/>
</dbReference>
<proteinExistence type="inferred from homology"/>
<sequence length="297" mass="32104">MSLPYTLLITPLPADAPDDGSWFTETFTEVEASEPALRVSELSTQRGDGVFETLSVVNGHAQEVQPHLARLARSAEICDLPAPNLAQWSAAISQAVARIPSQGELAIKLVLSRGVEHGPSPTAWLHASAASDFSPVRQSGVRAITLDRGYDRGVAERAPWLLLGAKTLSYAVNMAALREAHRRGADDTIFVTSDGYVMEGPTSSVIIRHGDVFSTPAPSGAILHGTTQRSLFNYLERHGHAVSYRDISIEELRTADAVWLVSSVRLAVAVIELDGVQMPVDAPLTELFTEYLLSPRD</sequence>
<dbReference type="SUPFAM" id="SSF56752">
    <property type="entry name" value="D-aminoacid aminotransferase-like PLP-dependent enzymes"/>
    <property type="match status" value="1"/>
</dbReference>
<dbReference type="PANTHER" id="PTHR42743">
    <property type="entry name" value="AMINO-ACID AMINOTRANSFERASE"/>
    <property type="match status" value="1"/>
</dbReference>
<dbReference type="EMBL" id="LT629742">
    <property type="protein sequence ID" value="SDT23997.1"/>
    <property type="molecule type" value="Genomic_DNA"/>
</dbReference>
<dbReference type="GO" id="GO:0046394">
    <property type="term" value="P:carboxylic acid biosynthetic process"/>
    <property type="evidence" value="ECO:0007669"/>
    <property type="project" value="UniProtKB-ARBA"/>
</dbReference>
<organism evidence="2 3">
    <name type="scientific">Microterricola viridarii</name>
    <dbReference type="NCBI Taxonomy" id="412690"/>
    <lineage>
        <taxon>Bacteria</taxon>
        <taxon>Bacillati</taxon>
        <taxon>Actinomycetota</taxon>
        <taxon>Actinomycetes</taxon>
        <taxon>Micrococcales</taxon>
        <taxon>Microbacteriaceae</taxon>
        <taxon>Microterricola</taxon>
    </lineage>
</organism>
<keyword evidence="2" id="KW-0456">Lyase</keyword>
<dbReference type="Pfam" id="PF01063">
    <property type="entry name" value="Aminotran_4"/>
    <property type="match status" value="1"/>
</dbReference>
<dbReference type="PANTHER" id="PTHR42743:SF11">
    <property type="entry name" value="AMINODEOXYCHORISMATE LYASE"/>
    <property type="match status" value="1"/>
</dbReference>
<dbReference type="GO" id="GO:0016829">
    <property type="term" value="F:lyase activity"/>
    <property type="evidence" value="ECO:0007669"/>
    <property type="project" value="UniProtKB-KW"/>
</dbReference>
<dbReference type="Gene3D" id="3.20.10.10">
    <property type="entry name" value="D-amino Acid Aminotransferase, subunit A, domain 2"/>
    <property type="match status" value="1"/>
</dbReference>
<evidence type="ECO:0000256" key="1">
    <source>
        <dbReference type="ARBA" id="ARBA00009320"/>
    </source>
</evidence>
<name>A0A1H1YRF9_9MICO</name>
<accession>A0A1H1YRF9</accession>
<dbReference type="InterPro" id="IPR001544">
    <property type="entry name" value="Aminotrans_IV"/>
</dbReference>